<dbReference type="PANTHER" id="PTHR30545:SF2">
    <property type="entry name" value="SUGAR FERMENTATION STIMULATION PROTEIN A"/>
    <property type="match status" value="1"/>
</dbReference>
<dbReference type="Pfam" id="PF17746">
    <property type="entry name" value="SfsA_N"/>
    <property type="match status" value="1"/>
</dbReference>
<protein>
    <recommendedName>
        <fullName evidence="1">Sugar fermentation stimulation protein homolog</fullName>
    </recommendedName>
</protein>
<dbReference type="Proteomes" id="UP000078287">
    <property type="component" value="Unassembled WGS sequence"/>
</dbReference>
<dbReference type="GO" id="GO:0003677">
    <property type="term" value="F:DNA binding"/>
    <property type="evidence" value="ECO:0007669"/>
    <property type="project" value="InterPro"/>
</dbReference>
<dbReference type="HAMAP" id="MF_00095">
    <property type="entry name" value="SfsA"/>
    <property type="match status" value="1"/>
</dbReference>
<name>A0A178M6Z3_9CHLR</name>
<dbReference type="NCBIfam" id="TIGR00230">
    <property type="entry name" value="sfsA"/>
    <property type="match status" value="1"/>
</dbReference>
<dbReference type="RefSeq" id="WP_066789920.1">
    <property type="nucleotide sequence ID" value="NZ_LWQS01000074.1"/>
</dbReference>
<evidence type="ECO:0000256" key="1">
    <source>
        <dbReference type="HAMAP-Rule" id="MF_00095"/>
    </source>
</evidence>
<feature type="domain" description="Sugar fermentation stimulation protein C-terminal" evidence="2">
    <location>
        <begin position="99"/>
        <end position="234"/>
    </location>
</feature>
<sequence>MNSEQHTGPYIHPTVRVPLSTGAPLVEATFASRSGQFLVEAQMGGRMVRAHLADRGRLTDMLVPGARLLLAPREEVGRKTAFQVVAVYQGHDLVSLDTHLPNRLVAAALSLGALPQFARYSRVQREVQLGPHRIDFRLSEGLDTCWLEVKSVTRVVDNVAVFPDAPTERGSHHLELLTNAARNGQRSAVVFIIQRSQGVAFAPDETIDRAFSRALRTARSLGVEMYAYVCPVSMTGVTLGREVPIFASLDAVPLELRRGT</sequence>
<dbReference type="CDD" id="cd22359">
    <property type="entry name" value="SfsA-like_bacterial"/>
    <property type="match status" value="1"/>
</dbReference>
<dbReference type="Pfam" id="PF03749">
    <property type="entry name" value="SfsA"/>
    <property type="match status" value="1"/>
</dbReference>
<dbReference type="InterPro" id="IPR041465">
    <property type="entry name" value="SfsA_N"/>
</dbReference>
<dbReference type="OrthoDB" id="9802365at2"/>
<dbReference type="PANTHER" id="PTHR30545">
    <property type="entry name" value="SUGAR FERMENTATION STIMULATION PROTEIN A"/>
    <property type="match status" value="1"/>
</dbReference>
<dbReference type="EMBL" id="LWQS01000074">
    <property type="protein sequence ID" value="OAN43815.1"/>
    <property type="molecule type" value="Genomic_DNA"/>
</dbReference>
<dbReference type="InterPro" id="IPR040452">
    <property type="entry name" value="SfsA_C"/>
</dbReference>
<keyword evidence="5" id="KW-1185">Reference proteome</keyword>
<accession>A0A178M6Z3</accession>
<dbReference type="InterPro" id="IPR005224">
    <property type="entry name" value="SfsA"/>
</dbReference>
<evidence type="ECO:0000259" key="2">
    <source>
        <dbReference type="Pfam" id="PF03749"/>
    </source>
</evidence>
<evidence type="ECO:0000259" key="3">
    <source>
        <dbReference type="Pfam" id="PF17746"/>
    </source>
</evidence>
<reference evidence="4 5" key="1">
    <citation type="submission" date="2016-04" db="EMBL/GenBank/DDBJ databases">
        <title>Chloroflexus islandicus sp. nov., a thermophilic filamentous anoxygenic phototrophic bacterium from geyser Strokkur (Iceland).</title>
        <authorList>
            <person name="Gaisin V.A."/>
            <person name="Kalashnikov A.M."/>
            <person name="Sukhacheva M.V."/>
            <person name="Grouzdev D.S."/>
            <person name="Ivanov T.M."/>
            <person name="Kuznetsov B."/>
            <person name="Gorlenko V.M."/>
        </authorList>
    </citation>
    <scope>NUCLEOTIDE SEQUENCE [LARGE SCALE GENOMIC DNA]</scope>
    <source>
        <strain evidence="5">isl-2</strain>
    </source>
</reference>
<feature type="domain" description="SfsA N-terminal OB" evidence="3">
    <location>
        <begin position="37"/>
        <end position="95"/>
    </location>
</feature>
<evidence type="ECO:0000313" key="4">
    <source>
        <dbReference type="EMBL" id="OAN43815.1"/>
    </source>
</evidence>
<dbReference type="STRING" id="1707952.A6A03_17770"/>
<organism evidence="4 5">
    <name type="scientific">Chloroflexus islandicus</name>
    <dbReference type="NCBI Taxonomy" id="1707952"/>
    <lineage>
        <taxon>Bacteria</taxon>
        <taxon>Bacillati</taxon>
        <taxon>Chloroflexota</taxon>
        <taxon>Chloroflexia</taxon>
        <taxon>Chloroflexales</taxon>
        <taxon>Chloroflexineae</taxon>
        <taxon>Chloroflexaceae</taxon>
        <taxon>Chloroflexus</taxon>
    </lineage>
</organism>
<dbReference type="Gene3D" id="2.40.50.580">
    <property type="match status" value="1"/>
</dbReference>
<comment type="similarity">
    <text evidence="1">Belongs to the SfsA family.</text>
</comment>
<evidence type="ECO:0000313" key="5">
    <source>
        <dbReference type="Proteomes" id="UP000078287"/>
    </source>
</evidence>
<proteinExistence type="inferred from homology"/>
<dbReference type="Gene3D" id="3.40.1350.60">
    <property type="match status" value="1"/>
</dbReference>
<comment type="caution">
    <text evidence="4">The sequence shown here is derived from an EMBL/GenBank/DDBJ whole genome shotgun (WGS) entry which is preliminary data.</text>
</comment>
<gene>
    <name evidence="1" type="primary">sfsA</name>
    <name evidence="4" type="ORF">A6A03_17770</name>
</gene>
<dbReference type="AlphaFoldDB" id="A0A178M6Z3"/>